<keyword evidence="1" id="KW-0732">Signal</keyword>
<evidence type="ECO:0000256" key="1">
    <source>
        <dbReference type="SAM" id="SignalP"/>
    </source>
</evidence>
<dbReference type="InterPro" id="IPR046505">
    <property type="entry name" value="DUF6683"/>
</dbReference>
<accession>A0ABT0MMS7</accession>
<gene>
    <name evidence="2" type="ORF">M2650_16290</name>
</gene>
<feature type="signal peptide" evidence="1">
    <location>
        <begin position="1"/>
        <end position="29"/>
    </location>
</feature>
<dbReference type="EMBL" id="JAMBEP010000006">
    <property type="protein sequence ID" value="MCL1636181.1"/>
    <property type="molecule type" value="Genomic_DNA"/>
</dbReference>
<protein>
    <submittedName>
        <fullName evidence="2">Uncharacterized protein</fullName>
    </submittedName>
</protein>
<dbReference type="Pfam" id="PF20388">
    <property type="entry name" value="DUF6683"/>
    <property type="match status" value="1"/>
</dbReference>
<comment type="caution">
    <text evidence="2">The sequence shown here is derived from an EMBL/GenBank/DDBJ whole genome shotgun (WGS) entry which is preliminary data.</text>
</comment>
<proteinExistence type="predicted"/>
<feature type="chain" id="PRO_5045405357" evidence="1">
    <location>
        <begin position="30"/>
        <end position="225"/>
    </location>
</feature>
<sequence length="225" mass="23931">MNLAAGPRRCRAWLAALLCLLALSGAAAAQDLKSSLDAALSKPAPAQAPADAVRKLAFSRDAAVTAREREAIIAHLGQQPGAAEMTPAIRSGKLMQSFDRLLQRYGYSPQNLGDVLAAYLVISWEIVNGADSNERPAGQRAVRRQLAGALASVPSIAKMSDAQKQSQAERTAYLTMIAGSAYQALKNGSNPAQLADLQRNVRKDLLKSGVDLKRLELTDGGLVER</sequence>
<evidence type="ECO:0000313" key="2">
    <source>
        <dbReference type="EMBL" id="MCL1636181.1"/>
    </source>
</evidence>
<name>A0ABT0MMS7_9GAMM</name>
<organism evidence="2 3">
    <name type="scientific">Luteimonas galliterrae</name>
    <dbReference type="NCBI Taxonomy" id="2940486"/>
    <lineage>
        <taxon>Bacteria</taxon>
        <taxon>Pseudomonadati</taxon>
        <taxon>Pseudomonadota</taxon>
        <taxon>Gammaproteobacteria</taxon>
        <taxon>Lysobacterales</taxon>
        <taxon>Lysobacteraceae</taxon>
        <taxon>Luteimonas</taxon>
    </lineage>
</organism>
<dbReference type="Proteomes" id="UP001431217">
    <property type="component" value="Unassembled WGS sequence"/>
</dbReference>
<dbReference type="RefSeq" id="WP_249476225.1">
    <property type="nucleotide sequence ID" value="NZ_JAMBEP010000006.1"/>
</dbReference>
<reference evidence="2 3" key="1">
    <citation type="submission" date="2022-05" db="EMBL/GenBank/DDBJ databases">
        <title>Luteimonas sp. SX5, whole genome shotgun sequencing project.</title>
        <authorList>
            <person name="Zhao G."/>
            <person name="Shen L."/>
        </authorList>
    </citation>
    <scope>NUCLEOTIDE SEQUENCE [LARGE SCALE GENOMIC DNA]</scope>
    <source>
        <strain evidence="2 3">SX5</strain>
    </source>
</reference>
<keyword evidence="3" id="KW-1185">Reference proteome</keyword>
<evidence type="ECO:0000313" key="3">
    <source>
        <dbReference type="Proteomes" id="UP001431217"/>
    </source>
</evidence>